<sequence>MAAAPRPRRSALYIPGSNARALDKGRTIAADVLILDLEDAVAVEAKEMARAAVAAAVNVHAYGKREVVVRVNGLGTPWIARDIAAVVAAMPDAILIPKISRMEDVRRARAALAAAQAPEGLALWAMIETPLAVLNAAGIASAANNGAGAALDTLVIGTNDLAREMGVRLLPGRAALTPALSHCVLAARAYGLAVLDGTFNDLTDWKGFDTECQQGRDLGMDGKTLIHPRQVPIANEAFAPSNDEVEWAEKVLAAFDRPENHGKAVIAVEGQMVERMHERMALRVIETVTAILPDE</sequence>
<dbReference type="STRING" id="665467.SAMN02982931_00449"/>
<feature type="binding site" evidence="5">
    <location>
        <position position="128"/>
    </location>
    <ligand>
        <name>substrate</name>
    </ligand>
</feature>
<dbReference type="Gene3D" id="3.20.20.60">
    <property type="entry name" value="Phosphoenolpyruvate-binding domains"/>
    <property type="match status" value="1"/>
</dbReference>
<dbReference type="InterPro" id="IPR011206">
    <property type="entry name" value="Citrate_lyase_beta/mcl1/mcl2"/>
</dbReference>
<dbReference type="GO" id="GO:0000287">
    <property type="term" value="F:magnesium ion binding"/>
    <property type="evidence" value="ECO:0007669"/>
    <property type="project" value="TreeGrafter"/>
</dbReference>
<dbReference type="RefSeq" id="WP_090874569.1">
    <property type="nucleotide sequence ID" value="NZ_FMXQ01000001.1"/>
</dbReference>
<evidence type="ECO:0000256" key="2">
    <source>
        <dbReference type="ARBA" id="ARBA00005568"/>
    </source>
</evidence>
<proteinExistence type="inferred from homology"/>
<dbReference type="Proteomes" id="UP000199071">
    <property type="component" value="Unassembled WGS sequence"/>
</dbReference>
<evidence type="ECO:0000256" key="1">
    <source>
        <dbReference type="ARBA" id="ARBA00001946"/>
    </source>
</evidence>
<comment type="similarity">
    <text evidence="2">Belongs to the HpcH/HpaI aldolase family.</text>
</comment>
<keyword evidence="9" id="KW-1185">Reference proteome</keyword>
<dbReference type="PANTHER" id="PTHR32308:SF10">
    <property type="entry name" value="CITRATE LYASE SUBUNIT BETA"/>
    <property type="match status" value="1"/>
</dbReference>
<dbReference type="Pfam" id="PF03328">
    <property type="entry name" value="HpcH_HpaI"/>
    <property type="match status" value="1"/>
</dbReference>
<dbReference type="InterPro" id="IPR015813">
    <property type="entry name" value="Pyrv/PenolPyrv_kinase-like_dom"/>
</dbReference>
<dbReference type="SUPFAM" id="SSF51621">
    <property type="entry name" value="Phosphoenolpyruvate/pyruvate domain"/>
    <property type="match status" value="1"/>
</dbReference>
<evidence type="ECO:0000256" key="4">
    <source>
        <dbReference type="ARBA" id="ARBA00022842"/>
    </source>
</evidence>
<feature type="binding site" evidence="6">
    <location>
        <position position="160"/>
    </location>
    <ligand>
        <name>Mg(2+)</name>
        <dbReference type="ChEBI" id="CHEBI:18420"/>
    </ligand>
</feature>
<dbReference type="AlphaFoldDB" id="A0A1G6ACL8"/>
<evidence type="ECO:0000313" key="9">
    <source>
        <dbReference type="Proteomes" id="UP000199071"/>
    </source>
</evidence>
<gene>
    <name evidence="8" type="ORF">SAMN02982931_00449</name>
</gene>
<evidence type="ECO:0000256" key="5">
    <source>
        <dbReference type="PIRSR" id="PIRSR015582-1"/>
    </source>
</evidence>
<evidence type="ECO:0000259" key="7">
    <source>
        <dbReference type="Pfam" id="PF03328"/>
    </source>
</evidence>
<accession>A0A1G6ACL8</accession>
<keyword evidence="4 6" id="KW-0460">Magnesium</keyword>
<protein>
    <submittedName>
        <fullName evidence="8">Citrate lyase subunit beta / citryl-CoA lyase</fullName>
    </submittedName>
</protein>
<dbReference type="OrthoDB" id="9800547at2"/>
<dbReference type="InterPro" id="IPR005000">
    <property type="entry name" value="Aldolase/citrate-lyase_domain"/>
</dbReference>
<organism evidence="8 9">
    <name type="scientific">Bauldia litoralis</name>
    <dbReference type="NCBI Taxonomy" id="665467"/>
    <lineage>
        <taxon>Bacteria</taxon>
        <taxon>Pseudomonadati</taxon>
        <taxon>Pseudomonadota</taxon>
        <taxon>Alphaproteobacteria</taxon>
        <taxon>Hyphomicrobiales</taxon>
        <taxon>Kaistiaceae</taxon>
        <taxon>Bauldia</taxon>
    </lineage>
</organism>
<dbReference type="GO" id="GO:0016829">
    <property type="term" value="F:lyase activity"/>
    <property type="evidence" value="ECO:0007669"/>
    <property type="project" value="UniProtKB-KW"/>
</dbReference>
<keyword evidence="3 6" id="KW-0479">Metal-binding</keyword>
<keyword evidence="8" id="KW-0456">Lyase</keyword>
<dbReference type="PIRSF" id="PIRSF015582">
    <property type="entry name" value="Cit_lyase_B"/>
    <property type="match status" value="1"/>
</dbReference>
<dbReference type="InterPro" id="IPR040442">
    <property type="entry name" value="Pyrv_kinase-like_dom_sf"/>
</dbReference>
<evidence type="ECO:0000256" key="6">
    <source>
        <dbReference type="PIRSR" id="PIRSR015582-2"/>
    </source>
</evidence>
<feature type="binding site" evidence="5">
    <location>
        <position position="70"/>
    </location>
    <ligand>
        <name>substrate</name>
    </ligand>
</feature>
<dbReference type="GO" id="GO:0006107">
    <property type="term" value="P:oxaloacetate metabolic process"/>
    <property type="evidence" value="ECO:0007669"/>
    <property type="project" value="TreeGrafter"/>
</dbReference>
<name>A0A1G6ACL8_9HYPH</name>
<dbReference type="PANTHER" id="PTHR32308">
    <property type="entry name" value="LYASE BETA SUBUNIT, PUTATIVE (AFU_ORTHOLOGUE AFUA_4G13030)-RELATED"/>
    <property type="match status" value="1"/>
</dbReference>
<reference evidence="8 9" key="1">
    <citation type="submission" date="2016-10" db="EMBL/GenBank/DDBJ databases">
        <authorList>
            <person name="de Groot N.N."/>
        </authorList>
    </citation>
    <scope>NUCLEOTIDE SEQUENCE [LARGE SCALE GENOMIC DNA]</scope>
    <source>
        <strain evidence="8 9">ATCC 35022</strain>
    </source>
</reference>
<evidence type="ECO:0000313" key="8">
    <source>
        <dbReference type="EMBL" id="SDB06119.1"/>
    </source>
</evidence>
<feature type="domain" description="HpcH/HpaI aldolase/citrate lyase" evidence="7">
    <location>
        <begin position="9"/>
        <end position="228"/>
    </location>
</feature>
<evidence type="ECO:0000256" key="3">
    <source>
        <dbReference type="ARBA" id="ARBA00022723"/>
    </source>
</evidence>
<comment type="cofactor">
    <cofactor evidence="1">
        <name>Mg(2+)</name>
        <dbReference type="ChEBI" id="CHEBI:18420"/>
    </cofactor>
</comment>
<dbReference type="EMBL" id="FMXQ01000001">
    <property type="protein sequence ID" value="SDB06119.1"/>
    <property type="molecule type" value="Genomic_DNA"/>
</dbReference>
<feature type="binding site" evidence="6">
    <location>
        <position position="128"/>
    </location>
    <ligand>
        <name>Mg(2+)</name>
        <dbReference type="ChEBI" id="CHEBI:18420"/>
    </ligand>
</feature>